<dbReference type="SUPFAM" id="SSF54060">
    <property type="entry name" value="His-Me finger endonucleases"/>
    <property type="match status" value="1"/>
</dbReference>
<reference evidence="2 3" key="1">
    <citation type="submission" date="2013-10" db="EMBL/GenBank/DDBJ databases">
        <title>The Genome Sequence of Helicobacter canis NCTC 12740.</title>
        <authorList>
            <consortium name="The Broad Institute Genomics Platform"/>
            <person name="Earl A."/>
            <person name="Fox J.G."/>
            <person name="Shen Z."/>
            <person name="Young S.K."/>
            <person name="Zeng Q."/>
            <person name="Gargeya S."/>
            <person name="Fitzgerald M."/>
            <person name="Abouelleil A."/>
            <person name="Alvarado L."/>
            <person name="Chapman S.B."/>
            <person name="Gainer-Dewar J."/>
            <person name="Goldberg J."/>
            <person name="Griggs A."/>
            <person name="Gujja S."/>
            <person name="Hansen M."/>
            <person name="Howarth C."/>
            <person name="Imamovic A."/>
            <person name="Ireland A."/>
            <person name="Larimer J."/>
            <person name="McCowan C."/>
            <person name="Murphy C."/>
            <person name="Pearson M."/>
            <person name="Poon T.W."/>
            <person name="Priest M."/>
            <person name="Roberts A."/>
            <person name="Saif S."/>
            <person name="Shea T."/>
            <person name="Sykes S."/>
            <person name="Wortman J."/>
            <person name="Nusbaum C."/>
            <person name="Birren B."/>
        </authorList>
    </citation>
    <scope>NUCLEOTIDE SEQUENCE [LARGE SCALE GENOMIC DNA]</scope>
    <source>
        <strain evidence="2 3">NCTC 12740</strain>
    </source>
</reference>
<proteinExistence type="predicted"/>
<dbReference type="OrthoDB" id="5540994at2"/>
<evidence type="ECO:0000313" key="3">
    <source>
        <dbReference type="Proteomes" id="UP000018688"/>
    </source>
</evidence>
<accession>V8CF91</accession>
<organism evidence="2 3">
    <name type="scientific">Helicobacter canis NCTC 12740</name>
    <dbReference type="NCBI Taxonomy" id="1357399"/>
    <lineage>
        <taxon>Bacteria</taxon>
        <taxon>Pseudomonadati</taxon>
        <taxon>Campylobacterota</taxon>
        <taxon>Epsilonproteobacteria</taxon>
        <taxon>Campylobacterales</taxon>
        <taxon>Helicobacteraceae</taxon>
        <taxon>Helicobacter</taxon>
    </lineage>
</organism>
<feature type="domain" description="HNH nuclease" evidence="1">
    <location>
        <begin position="60"/>
        <end position="104"/>
    </location>
</feature>
<dbReference type="PATRIC" id="fig|1357399.3.peg.1588"/>
<dbReference type="Proteomes" id="UP000018688">
    <property type="component" value="Unassembled WGS sequence"/>
</dbReference>
<dbReference type="AlphaFoldDB" id="V8CF91"/>
<comment type="caution">
    <text evidence="2">The sequence shown here is derived from an EMBL/GenBank/DDBJ whole genome shotgun (WGS) entry which is preliminary data.</text>
</comment>
<keyword evidence="3" id="KW-1185">Reference proteome</keyword>
<dbReference type="HOGENOM" id="CLU_044327_0_0_7"/>
<protein>
    <recommendedName>
        <fullName evidence="1">HNH nuclease domain-containing protein</fullName>
    </recommendedName>
</protein>
<dbReference type="Gene3D" id="3.90.75.20">
    <property type="match status" value="1"/>
</dbReference>
<dbReference type="Pfam" id="PF13392">
    <property type="entry name" value="HNH_3"/>
    <property type="match status" value="1"/>
</dbReference>
<dbReference type="RefSeq" id="WP_023930537.1">
    <property type="nucleotide sequence ID" value="NZ_KI669458.1"/>
</dbReference>
<evidence type="ECO:0000313" key="2">
    <source>
        <dbReference type="EMBL" id="ETD25685.1"/>
    </source>
</evidence>
<sequence>MDMIDTFTQVKECVYKGNTYSVRDNGAVFRHAKDKICKNDNYWSFGTLRKNGYLHLGSARVHRIVALAFLGEPPTQEHIVDHIDTNRQNNRPENLRYLTRLENALLNPLTRQKIIYHCGSIEAFLKNPKILREKVVANESQNFQWMRQVSVEEAQNCLKNLEYLFLQRKSNKKELSYQNNSLGEWIYKPLYFTDTQPSESIQDDFYDTQAISPANAKQRDWRTPSEFPLCPNTNELNPLETYAKNMQQGKVFASNQYGTSVIIEYALLQGNMPQDRQNIKDSHTQDSKVNENALLVLCKFEPPNAKTYSLAKVTYENDCFIHTALGTYFDENGGRKYFTLAQGLEWKGGEVFDDYC</sequence>
<dbReference type="STRING" id="1357399.HMPREF2087_01513"/>
<gene>
    <name evidence="2" type="ORF">HMPREF2087_01513</name>
</gene>
<dbReference type="InterPro" id="IPR003615">
    <property type="entry name" value="HNH_nuc"/>
</dbReference>
<name>V8CF91_9HELI</name>
<evidence type="ECO:0000259" key="1">
    <source>
        <dbReference type="Pfam" id="PF13392"/>
    </source>
</evidence>
<dbReference type="InterPro" id="IPR044925">
    <property type="entry name" value="His-Me_finger_sf"/>
</dbReference>
<dbReference type="eggNOG" id="ENOG502ZA3C">
    <property type="taxonomic scope" value="Bacteria"/>
</dbReference>
<dbReference type="EMBL" id="AZJJ01000007">
    <property type="protein sequence ID" value="ETD25685.1"/>
    <property type="molecule type" value="Genomic_DNA"/>
</dbReference>